<organism evidence="2 3">
    <name type="scientific">Microtetraspora glauca</name>
    <dbReference type="NCBI Taxonomy" id="1996"/>
    <lineage>
        <taxon>Bacteria</taxon>
        <taxon>Bacillati</taxon>
        <taxon>Actinomycetota</taxon>
        <taxon>Actinomycetes</taxon>
        <taxon>Streptosporangiales</taxon>
        <taxon>Streptosporangiaceae</taxon>
        <taxon>Microtetraspora</taxon>
    </lineage>
</organism>
<accession>A0ABV3GBT0</accession>
<comment type="caution">
    <text evidence="2">The sequence shown here is derived from an EMBL/GenBank/DDBJ whole genome shotgun (WGS) entry which is preliminary data.</text>
</comment>
<evidence type="ECO:0000313" key="3">
    <source>
        <dbReference type="Proteomes" id="UP001551675"/>
    </source>
</evidence>
<gene>
    <name evidence="2" type="ORF">AB0I59_10730</name>
</gene>
<dbReference type="Pfam" id="PF13785">
    <property type="entry name" value="DUF4178"/>
    <property type="match status" value="1"/>
</dbReference>
<evidence type="ECO:0000313" key="2">
    <source>
        <dbReference type="EMBL" id="MEV0969100.1"/>
    </source>
</evidence>
<dbReference type="EMBL" id="JBFALK010000004">
    <property type="protein sequence ID" value="MEV0969100.1"/>
    <property type="molecule type" value="Genomic_DNA"/>
</dbReference>
<dbReference type="InterPro" id="IPR025235">
    <property type="entry name" value="DUF4178"/>
</dbReference>
<reference evidence="2 3" key="1">
    <citation type="submission" date="2024-06" db="EMBL/GenBank/DDBJ databases">
        <title>The Natural Products Discovery Center: Release of the First 8490 Sequenced Strains for Exploring Actinobacteria Biosynthetic Diversity.</title>
        <authorList>
            <person name="Kalkreuter E."/>
            <person name="Kautsar S.A."/>
            <person name="Yang D."/>
            <person name="Bader C.D."/>
            <person name="Teijaro C.N."/>
            <person name="Fluegel L."/>
            <person name="Davis C.M."/>
            <person name="Simpson J.R."/>
            <person name="Lauterbach L."/>
            <person name="Steele A.D."/>
            <person name="Gui C."/>
            <person name="Meng S."/>
            <person name="Li G."/>
            <person name="Viehrig K."/>
            <person name="Ye F."/>
            <person name="Su P."/>
            <person name="Kiefer A.F."/>
            <person name="Nichols A."/>
            <person name="Cepeda A.J."/>
            <person name="Yan W."/>
            <person name="Fan B."/>
            <person name="Jiang Y."/>
            <person name="Adhikari A."/>
            <person name="Zheng C.-J."/>
            <person name="Schuster L."/>
            <person name="Cowan T.M."/>
            <person name="Smanski M.J."/>
            <person name="Chevrette M.G."/>
            <person name="De Carvalho L.P.S."/>
            <person name="Shen B."/>
        </authorList>
    </citation>
    <scope>NUCLEOTIDE SEQUENCE [LARGE SCALE GENOMIC DNA]</scope>
    <source>
        <strain evidence="2 3">NPDC050100</strain>
    </source>
</reference>
<proteinExistence type="predicted"/>
<name>A0ABV3GBT0_MICGL</name>
<sequence>MTATAVVVLTLSVVTLVVVLGAFLTTTRSGRTRTPPARAVQAPGPAYFDPRTIKVTDTVHCAGVRFRAIGALHLSRQGEQRTEYLLDEGNRRYQWLSVEERREPGADGAGHLEVLLWTTVPTEGMVPAKSTLMMEGAEFSPVQRGTVAFRAEGTTGLPDRGLLDFAHYRANDGRLLAFRRVQGGTWAASYAHPLPPGSITVERPS</sequence>
<dbReference type="Proteomes" id="UP001551675">
    <property type="component" value="Unassembled WGS sequence"/>
</dbReference>
<dbReference type="RefSeq" id="WP_061259351.1">
    <property type="nucleotide sequence ID" value="NZ_JBFALK010000004.1"/>
</dbReference>
<protein>
    <submittedName>
        <fullName evidence="2">DUF4178 domain-containing protein</fullName>
    </submittedName>
</protein>
<feature type="domain" description="DUF4178" evidence="1">
    <location>
        <begin position="55"/>
        <end position="196"/>
    </location>
</feature>
<keyword evidence="3" id="KW-1185">Reference proteome</keyword>
<evidence type="ECO:0000259" key="1">
    <source>
        <dbReference type="Pfam" id="PF13785"/>
    </source>
</evidence>